<feature type="domain" description="Methyltransferase type 12" evidence="1">
    <location>
        <begin position="163"/>
        <end position="246"/>
    </location>
</feature>
<protein>
    <submittedName>
        <fullName evidence="3">Unannotated protein</fullName>
    </submittedName>
</protein>
<dbReference type="EMBL" id="CAFBQU010000070">
    <property type="protein sequence ID" value="CAB5067867.1"/>
    <property type="molecule type" value="Genomic_DNA"/>
</dbReference>
<accession>A0A6J7UVE0</accession>
<reference evidence="3" key="1">
    <citation type="submission" date="2020-05" db="EMBL/GenBank/DDBJ databases">
        <authorList>
            <person name="Chiriac C."/>
            <person name="Salcher M."/>
            <person name="Ghai R."/>
            <person name="Kavagutti S V."/>
        </authorList>
    </citation>
    <scope>NUCLEOTIDE SEQUENCE</scope>
</reference>
<dbReference type="SUPFAM" id="SSF53335">
    <property type="entry name" value="S-adenosyl-L-methionine-dependent methyltransferases"/>
    <property type="match status" value="1"/>
</dbReference>
<name>A0A6J7UVE0_9ZZZZ</name>
<proteinExistence type="predicted"/>
<dbReference type="Pfam" id="PF08242">
    <property type="entry name" value="Methyltransf_12"/>
    <property type="match status" value="1"/>
</dbReference>
<evidence type="ECO:0000259" key="1">
    <source>
        <dbReference type="Pfam" id="PF08242"/>
    </source>
</evidence>
<dbReference type="Gene3D" id="3.40.50.150">
    <property type="entry name" value="Vaccinia Virus protein VP39"/>
    <property type="match status" value="1"/>
</dbReference>
<dbReference type="AlphaFoldDB" id="A0A6J7UVE0"/>
<evidence type="ECO:0000313" key="3">
    <source>
        <dbReference type="EMBL" id="CAB5067867.1"/>
    </source>
</evidence>
<dbReference type="PANTHER" id="PTHR43861">
    <property type="entry name" value="TRANS-ACONITATE 2-METHYLTRANSFERASE-RELATED"/>
    <property type="match status" value="1"/>
</dbReference>
<sequence>MRNTGRFSDHELEFPINFIEYIGFPKVIYIRHLANEEIYIYLGNSAGFVQLFKFWIRKKLHKMEKATYVFDPFGSSETITYKTKKFFKKNLIFGIANYNPMFQLMPINEINSTTAKVNAETWRDIENYHEHLKFDLQDKEAHEISKFICATIIERVANPKRILEIGCGSGRNLVHLANAFPEAEIIGVDINPAASFNSDFPANVNFIQSNVLEFGINKLERFDLILTVGFLMHINHQDLPGLLRNIIENSDNQLFWELHGISHHWDFHRYPRNYSEVLNTIGYGYDKYQIFHKHPVYSYELTDGFSHAMLHRRTT</sequence>
<gene>
    <name evidence="2" type="ORF">UFOPK4098_00941</name>
    <name evidence="3" type="ORF">UFOPK4347_01603</name>
</gene>
<dbReference type="InterPro" id="IPR029063">
    <property type="entry name" value="SAM-dependent_MTases_sf"/>
</dbReference>
<dbReference type="EMBL" id="CAFBPN010000047">
    <property type="protein sequence ID" value="CAB5022468.1"/>
    <property type="molecule type" value="Genomic_DNA"/>
</dbReference>
<evidence type="ECO:0000313" key="2">
    <source>
        <dbReference type="EMBL" id="CAB5022468.1"/>
    </source>
</evidence>
<dbReference type="InterPro" id="IPR013217">
    <property type="entry name" value="Methyltransf_12"/>
</dbReference>
<dbReference type="CDD" id="cd02440">
    <property type="entry name" value="AdoMet_MTases"/>
    <property type="match status" value="1"/>
</dbReference>
<organism evidence="3">
    <name type="scientific">freshwater metagenome</name>
    <dbReference type="NCBI Taxonomy" id="449393"/>
    <lineage>
        <taxon>unclassified sequences</taxon>
        <taxon>metagenomes</taxon>
        <taxon>ecological metagenomes</taxon>
    </lineage>
</organism>